<evidence type="ECO:0000256" key="1">
    <source>
        <dbReference type="SAM" id="MobiDB-lite"/>
    </source>
</evidence>
<dbReference type="Gene3D" id="3.40.630.30">
    <property type="match status" value="1"/>
</dbReference>
<sequence>MNELFNLVPTRERQVLPFPNVLLAQNVFLRLIISQDIDLFTETFKVRYLRRRFRCQTADSHAVFQEVLDSYKSNSPAFFLVVVERSTFEPIGLAFVEVLGVPLSTFTTHIVTQATSDDGTDGSGCAAARPTEEKSPPGDSLMSVSGHSEAELHRETACAEILLIINKHYRRKGYGKEAVEALGHYCIQHGCVPVFTGRPGGGIRRFLSNTFLQVSETDRVCEAYEGGDVYYVAWP</sequence>
<feature type="domain" description="N-acetyltransferase" evidence="2">
    <location>
        <begin position="154"/>
        <end position="191"/>
    </location>
</feature>
<dbReference type="OrthoDB" id="10248755at2759"/>
<evidence type="ECO:0000313" key="3">
    <source>
        <dbReference type="EMBL" id="TNJ28473.1"/>
    </source>
</evidence>
<evidence type="ECO:0000313" key="4">
    <source>
        <dbReference type="Proteomes" id="UP000315496"/>
    </source>
</evidence>
<reference evidence="3 4" key="1">
    <citation type="submission" date="2019-05" db="EMBL/GenBank/DDBJ databases">
        <title>The compact genome of Giardia muris reveals important steps in the evolution of intestinal protozoan parasites.</title>
        <authorList>
            <person name="Xu F."/>
            <person name="Jimenez-Gonzalez A."/>
            <person name="Einarsson E."/>
            <person name="Astvaldsson A."/>
            <person name="Peirasmaki D."/>
            <person name="Eckmann L."/>
            <person name="Andersson J.O."/>
            <person name="Svard S.G."/>
            <person name="Jerlstrom-Hultqvist J."/>
        </authorList>
    </citation>
    <scope>NUCLEOTIDE SEQUENCE [LARGE SCALE GENOMIC DNA]</scope>
    <source>
        <strain evidence="3 4">Roberts-Thomson</strain>
    </source>
</reference>
<dbReference type="Proteomes" id="UP000315496">
    <property type="component" value="Chromosome 2"/>
</dbReference>
<name>A0A4Z1T3E1_GIAMU</name>
<dbReference type="GO" id="GO:0016747">
    <property type="term" value="F:acyltransferase activity, transferring groups other than amino-acyl groups"/>
    <property type="evidence" value="ECO:0007669"/>
    <property type="project" value="InterPro"/>
</dbReference>
<dbReference type="EMBL" id="VDLU01000002">
    <property type="protein sequence ID" value="TNJ28473.1"/>
    <property type="molecule type" value="Genomic_DNA"/>
</dbReference>
<gene>
    <name evidence="3" type="ORF">GMRT_12605</name>
</gene>
<dbReference type="SUPFAM" id="SSF55729">
    <property type="entry name" value="Acyl-CoA N-acyltransferases (Nat)"/>
    <property type="match status" value="1"/>
</dbReference>
<keyword evidence="4" id="KW-1185">Reference proteome</keyword>
<feature type="region of interest" description="Disordered" evidence="1">
    <location>
        <begin position="114"/>
        <end position="146"/>
    </location>
</feature>
<dbReference type="AlphaFoldDB" id="A0A4Z1T3E1"/>
<dbReference type="VEuPathDB" id="GiardiaDB:GMRT_12605"/>
<accession>A0A4Z1T3E1</accession>
<protein>
    <recommendedName>
        <fullName evidence="2">N-acetyltransferase domain-containing protein</fullName>
    </recommendedName>
</protein>
<dbReference type="Pfam" id="PF00583">
    <property type="entry name" value="Acetyltransf_1"/>
    <property type="match status" value="1"/>
</dbReference>
<proteinExistence type="predicted"/>
<dbReference type="InterPro" id="IPR016181">
    <property type="entry name" value="Acyl_CoA_acyltransferase"/>
</dbReference>
<evidence type="ECO:0000259" key="2">
    <source>
        <dbReference type="Pfam" id="PF00583"/>
    </source>
</evidence>
<comment type="caution">
    <text evidence="3">The sequence shown here is derived from an EMBL/GenBank/DDBJ whole genome shotgun (WGS) entry which is preliminary data.</text>
</comment>
<organism evidence="3 4">
    <name type="scientific">Giardia muris</name>
    <dbReference type="NCBI Taxonomy" id="5742"/>
    <lineage>
        <taxon>Eukaryota</taxon>
        <taxon>Metamonada</taxon>
        <taxon>Diplomonadida</taxon>
        <taxon>Hexamitidae</taxon>
        <taxon>Giardiinae</taxon>
        <taxon>Giardia</taxon>
    </lineage>
</organism>
<dbReference type="InterPro" id="IPR000182">
    <property type="entry name" value="GNAT_dom"/>
</dbReference>